<dbReference type="NCBIfam" id="TIGR00711">
    <property type="entry name" value="efflux_EmrB"/>
    <property type="match status" value="1"/>
</dbReference>
<dbReference type="PRINTS" id="PR01036">
    <property type="entry name" value="TCRTETB"/>
</dbReference>
<dbReference type="Gene3D" id="1.20.1250.20">
    <property type="entry name" value="MFS general substrate transporter like domains"/>
    <property type="match status" value="1"/>
</dbReference>
<dbReference type="PANTHER" id="PTHR42718:SF9">
    <property type="entry name" value="MAJOR FACILITATOR SUPERFAMILY MULTIDRUG TRANSPORTER MFSC"/>
    <property type="match status" value="1"/>
</dbReference>
<reference evidence="10 11" key="1">
    <citation type="submission" date="2024-05" db="EMBL/GenBank/DDBJ databases">
        <authorList>
            <person name="Jiang F."/>
        </authorList>
    </citation>
    <scope>NUCLEOTIDE SEQUENCE [LARGE SCALE GENOMIC DNA]</scope>
    <source>
        <strain evidence="10 11">LZ166</strain>
    </source>
</reference>
<feature type="domain" description="Major facilitator superfamily (MFS) profile" evidence="9">
    <location>
        <begin position="19"/>
        <end position="513"/>
    </location>
</feature>
<dbReference type="PROSITE" id="PS50850">
    <property type="entry name" value="MFS"/>
    <property type="match status" value="1"/>
</dbReference>
<feature type="transmembrane region" description="Helical" evidence="8">
    <location>
        <begin position="237"/>
        <end position="256"/>
    </location>
</feature>
<protein>
    <submittedName>
        <fullName evidence="10">DHA2 family efflux MFS transporter permease subunit</fullName>
    </submittedName>
</protein>
<keyword evidence="3" id="KW-0813">Transport</keyword>
<feature type="transmembrane region" description="Helical" evidence="8">
    <location>
        <begin position="205"/>
        <end position="225"/>
    </location>
</feature>
<evidence type="ECO:0000256" key="3">
    <source>
        <dbReference type="ARBA" id="ARBA00022448"/>
    </source>
</evidence>
<feature type="transmembrane region" description="Helical" evidence="8">
    <location>
        <begin position="491"/>
        <end position="509"/>
    </location>
</feature>
<feature type="transmembrane region" description="Helical" evidence="8">
    <location>
        <begin position="173"/>
        <end position="193"/>
    </location>
</feature>
<dbReference type="InterPro" id="IPR011701">
    <property type="entry name" value="MFS"/>
</dbReference>
<evidence type="ECO:0000259" key="9">
    <source>
        <dbReference type="PROSITE" id="PS50850"/>
    </source>
</evidence>
<feature type="transmembrane region" description="Helical" evidence="8">
    <location>
        <begin position="142"/>
        <end position="161"/>
    </location>
</feature>
<dbReference type="EMBL" id="JBDPGJ010000006">
    <property type="protein sequence ID" value="MEX0408655.1"/>
    <property type="molecule type" value="Genomic_DNA"/>
</dbReference>
<dbReference type="PROSITE" id="PS00217">
    <property type="entry name" value="SUGAR_TRANSPORT_2"/>
    <property type="match status" value="1"/>
</dbReference>
<dbReference type="CDD" id="cd17503">
    <property type="entry name" value="MFS_LmrB_MDR_like"/>
    <property type="match status" value="1"/>
</dbReference>
<dbReference type="PANTHER" id="PTHR42718">
    <property type="entry name" value="MAJOR FACILITATOR SUPERFAMILY MULTIDRUG TRANSPORTER MFSC"/>
    <property type="match status" value="1"/>
</dbReference>
<evidence type="ECO:0000256" key="2">
    <source>
        <dbReference type="ARBA" id="ARBA00008537"/>
    </source>
</evidence>
<evidence type="ECO:0000313" key="10">
    <source>
        <dbReference type="EMBL" id="MEX0408655.1"/>
    </source>
</evidence>
<comment type="subcellular location">
    <subcellularLocation>
        <location evidence="1">Cell membrane</location>
        <topology evidence="1">Multi-pass membrane protein</topology>
    </subcellularLocation>
</comment>
<feature type="transmembrane region" description="Helical" evidence="8">
    <location>
        <begin position="268"/>
        <end position="289"/>
    </location>
</feature>
<keyword evidence="4" id="KW-1003">Cell membrane</keyword>
<feature type="transmembrane region" description="Helical" evidence="8">
    <location>
        <begin position="57"/>
        <end position="77"/>
    </location>
</feature>
<keyword evidence="6 8" id="KW-1133">Transmembrane helix</keyword>
<feature type="transmembrane region" description="Helical" evidence="8">
    <location>
        <begin position="309"/>
        <end position="326"/>
    </location>
</feature>
<proteinExistence type="inferred from homology"/>
<feature type="transmembrane region" description="Helical" evidence="8">
    <location>
        <begin position="338"/>
        <end position="355"/>
    </location>
</feature>
<gene>
    <name evidence="10" type="ORF">ABGN05_23670</name>
</gene>
<feature type="transmembrane region" description="Helical" evidence="8">
    <location>
        <begin position="115"/>
        <end position="135"/>
    </location>
</feature>
<sequence length="528" mass="55931">MSSIDNLFDRYGPAYRWLATGTVMIAAIAVVLSTTIVNVAIPGVMGTFGISQVEAQWISTGFLAAMTATMLLADWANRAFGQRLSMITALVLFAAGSVLGGLAPNETVLTIARVIQGAAAGIIQPLAMVLLFQVFPANQRGAAMGIFGIGVVLAPALGPWIGGILIDAFNWRYVFYLGLPFAALAIVLSNLFLPSRAESGPRPGFDWTGMILLCVFLGFLLNALTNAQREGWTSDPILAQFAIAALAASGFVLWEIRTEKPMLDMRLFAQLPFASACLVGFIMGAGLFGSTYLVPLFVQTIQGLTPTQAGLLLMPSGFVLVLVFPIAGRMSDRLPSGWLIGSGLAIFAYSSYLTADIDINTSFWVLAWLTVLSRVGLGLIFPSLTASSLKVLPAKLVAQGSGAINFIRQLGGAFGVNLLAVFLERRTVMHADAFAATQTSDNTATISLLNQVAGMVKAAGIPDFQQLPAAMSFLAQSIVIQANTAAFGDGFIVVAIVFAIALLPTWLLYRAETRHRLDAHSAPVGATD</sequence>
<dbReference type="RefSeq" id="WP_367956531.1">
    <property type="nucleotide sequence ID" value="NZ_JBDPGJ010000006.1"/>
</dbReference>
<feature type="transmembrane region" description="Helical" evidence="8">
    <location>
        <begin position="361"/>
        <end position="381"/>
    </location>
</feature>
<feature type="transmembrane region" description="Helical" evidence="8">
    <location>
        <begin position="21"/>
        <end position="45"/>
    </location>
</feature>
<evidence type="ECO:0000256" key="1">
    <source>
        <dbReference type="ARBA" id="ARBA00004651"/>
    </source>
</evidence>
<dbReference type="SUPFAM" id="SSF103473">
    <property type="entry name" value="MFS general substrate transporter"/>
    <property type="match status" value="1"/>
</dbReference>
<dbReference type="Gene3D" id="1.20.1720.10">
    <property type="entry name" value="Multidrug resistance protein D"/>
    <property type="match status" value="1"/>
</dbReference>
<comment type="caution">
    <text evidence="10">The sequence shown here is derived from an EMBL/GenBank/DDBJ whole genome shotgun (WGS) entry which is preliminary data.</text>
</comment>
<accession>A0ABV3SQS8</accession>
<dbReference type="Proteomes" id="UP001556692">
    <property type="component" value="Unassembled WGS sequence"/>
</dbReference>
<evidence type="ECO:0000256" key="8">
    <source>
        <dbReference type="SAM" id="Phobius"/>
    </source>
</evidence>
<keyword evidence="5 8" id="KW-0812">Transmembrane</keyword>
<feature type="transmembrane region" description="Helical" evidence="8">
    <location>
        <begin position="402"/>
        <end position="423"/>
    </location>
</feature>
<evidence type="ECO:0000256" key="7">
    <source>
        <dbReference type="ARBA" id="ARBA00023136"/>
    </source>
</evidence>
<evidence type="ECO:0000256" key="5">
    <source>
        <dbReference type="ARBA" id="ARBA00022692"/>
    </source>
</evidence>
<comment type="similarity">
    <text evidence="2">Belongs to the major facilitator superfamily. EmrB family.</text>
</comment>
<dbReference type="InterPro" id="IPR005829">
    <property type="entry name" value="Sugar_transporter_CS"/>
</dbReference>
<keyword evidence="11" id="KW-1185">Reference proteome</keyword>
<feature type="transmembrane region" description="Helical" evidence="8">
    <location>
        <begin position="84"/>
        <end position="103"/>
    </location>
</feature>
<dbReference type="Pfam" id="PF07690">
    <property type="entry name" value="MFS_1"/>
    <property type="match status" value="1"/>
</dbReference>
<keyword evidence="7 8" id="KW-0472">Membrane</keyword>
<evidence type="ECO:0000256" key="6">
    <source>
        <dbReference type="ARBA" id="ARBA00022989"/>
    </source>
</evidence>
<name>A0ABV3SQS8_9HYPH</name>
<dbReference type="InterPro" id="IPR004638">
    <property type="entry name" value="EmrB-like"/>
</dbReference>
<evidence type="ECO:0000256" key="4">
    <source>
        <dbReference type="ARBA" id="ARBA00022475"/>
    </source>
</evidence>
<evidence type="ECO:0000313" key="11">
    <source>
        <dbReference type="Proteomes" id="UP001556692"/>
    </source>
</evidence>
<dbReference type="InterPro" id="IPR036259">
    <property type="entry name" value="MFS_trans_sf"/>
</dbReference>
<organism evidence="10 11">
    <name type="scientific">Aquibium pacificus</name>
    <dbReference type="NCBI Taxonomy" id="3153579"/>
    <lineage>
        <taxon>Bacteria</taxon>
        <taxon>Pseudomonadati</taxon>
        <taxon>Pseudomonadota</taxon>
        <taxon>Alphaproteobacteria</taxon>
        <taxon>Hyphomicrobiales</taxon>
        <taxon>Phyllobacteriaceae</taxon>
        <taxon>Aquibium</taxon>
    </lineage>
</organism>
<dbReference type="InterPro" id="IPR020846">
    <property type="entry name" value="MFS_dom"/>
</dbReference>